<comment type="similarity">
    <text evidence="1">Belongs to the protein-tyrosine phosphatase family.</text>
</comment>
<evidence type="ECO:0000259" key="6">
    <source>
        <dbReference type="PROSITE" id="PS50056"/>
    </source>
</evidence>
<evidence type="ECO:0000256" key="4">
    <source>
        <dbReference type="ARBA" id="ARBA00022912"/>
    </source>
</evidence>
<dbReference type="InterPro" id="IPR000387">
    <property type="entry name" value="Tyr_Pase_dom"/>
</dbReference>
<organism evidence="7 8">
    <name type="scientific">Tegillarca granosa</name>
    <name type="common">Malaysian cockle</name>
    <name type="synonym">Anadara granosa</name>
    <dbReference type="NCBI Taxonomy" id="220873"/>
    <lineage>
        <taxon>Eukaryota</taxon>
        <taxon>Metazoa</taxon>
        <taxon>Spiralia</taxon>
        <taxon>Lophotrochozoa</taxon>
        <taxon>Mollusca</taxon>
        <taxon>Bivalvia</taxon>
        <taxon>Autobranchia</taxon>
        <taxon>Pteriomorphia</taxon>
        <taxon>Arcoida</taxon>
        <taxon>Arcoidea</taxon>
        <taxon>Arcidae</taxon>
        <taxon>Tegillarca</taxon>
    </lineage>
</organism>
<dbReference type="PANTHER" id="PTHR19134">
    <property type="entry name" value="RECEPTOR-TYPE TYROSINE-PROTEIN PHOSPHATASE"/>
    <property type="match status" value="1"/>
</dbReference>
<dbReference type="InterPro" id="IPR050348">
    <property type="entry name" value="Protein-Tyr_Phosphatase"/>
</dbReference>
<evidence type="ECO:0000259" key="5">
    <source>
        <dbReference type="PROSITE" id="PS50055"/>
    </source>
</evidence>
<dbReference type="InterPro" id="IPR029021">
    <property type="entry name" value="Prot-tyrosine_phosphatase-like"/>
</dbReference>
<feature type="domain" description="Tyrosine-protein phosphatase" evidence="5">
    <location>
        <begin position="12"/>
        <end position="109"/>
    </location>
</feature>
<dbReference type="PROSITE" id="PS50055">
    <property type="entry name" value="TYR_PHOSPHATASE_PTP"/>
    <property type="match status" value="1"/>
</dbReference>
<gene>
    <name evidence="7" type="ORF">KUTeg_016048</name>
</gene>
<protein>
    <recommendedName>
        <fullName evidence="2">protein-tyrosine-phosphatase</fullName>
        <ecNumber evidence="2">3.1.3.48</ecNumber>
    </recommendedName>
</protein>
<dbReference type="EC" id="3.1.3.48" evidence="2"/>
<dbReference type="SUPFAM" id="SSF52799">
    <property type="entry name" value="(Phosphotyrosine protein) phosphatases II"/>
    <property type="match status" value="1"/>
</dbReference>
<comment type="caution">
    <text evidence="7">The sequence shown here is derived from an EMBL/GenBank/DDBJ whole genome shotgun (WGS) entry which is preliminary data.</text>
</comment>
<name>A0ABQ9EQE5_TEGGR</name>
<sequence>SYRVISCKGYINFKDGSEWRKIRQFHFTAWPDRGVPKYASSLVHFRHKVLSMPTKGKGPLIVHCSAGIGRTGTFIALDILVAQARSTGQVDVLACVETLRRQRINMVQT</sequence>
<keyword evidence="3" id="KW-0378">Hydrolase</keyword>
<dbReference type="Proteomes" id="UP001217089">
    <property type="component" value="Unassembled WGS sequence"/>
</dbReference>
<feature type="domain" description="Tyrosine specific protein phosphatases" evidence="6">
    <location>
        <begin position="40"/>
        <end position="109"/>
    </location>
</feature>
<evidence type="ECO:0000256" key="3">
    <source>
        <dbReference type="ARBA" id="ARBA00022801"/>
    </source>
</evidence>
<evidence type="ECO:0000313" key="7">
    <source>
        <dbReference type="EMBL" id="KAJ8305503.1"/>
    </source>
</evidence>
<keyword evidence="4" id="KW-0904">Protein phosphatase</keyword>
<dbReference type="PRINTS" id="PR00700">
    <property type="entry name" value="PRTYPHPHTASE"/>
</dbReference>
<keyword evidence="8" id="KW-1185">Reference proteome</keyword>
<dbReference type="CDD" id="cd00047">
    <property type="entry name" value="PTPc"/>
    <property type="match status" value="1"/>
</dbReference>
<feature type="non-terminal residue" evidence="7">
    <location>
        <position position="1"/>
    </location>
</feature>
<dbReference type="PROSITE" id="PS00383">
    <property type="entry name" value="TYR_PHOSPHATASE_1"/>
    <property type="match status" value="1"/>
</dbReference>
<evidence type="ECO:0000256" key="2">
    <source>
        <dbReference type="ARBA" id="ARBA00013064"/>
    </source>
</evidence>
<evidence type="ECO:0000313" key="8">
    <source>
        <dbReference type="Proteomes" id="UP001217089"/>
    </source>
</evidence>
<dbReference type="InterPro" id="IPR003595">
    <property type="entry name" value="Tyr_Pase_cat"/>
</dbReference>
<dbReference type="Pfam" id="PF00102">
    <property type="entry name" value="Y_phosphatase"/>
    <property type="match status" value="1"/>
</dbReference>
<dbReference type="InterPro" id="IPR000242">
    <property type="entry name" value="PTP_cat"/>
</dbReference>
<evidence type="ECO:0000256" key="1">
    <source>
        <dbReference type="ARBA" id="ARBA00009580"/>
    </source>
</evidence>
<accession>A0ABQ9EQE5</accession>
<feature type="non-terminal residue" evidence="7">
    <location>
        <position position="109"/>
    </location>
</feature>
<dbReference type="EMBL" id="JARBDR010000813">
    <property type="protein sequence ID" value="KAJ8305503.1"/>
    <property type="molecule type" value="Genomic_DNA"/>
</dbReference>
<dbReference type="PANTHER" id="PTHR19134:SF562">
    <property type="entry name" value="PROTEIN-TYROSINE-PHOSPHATASE"/>
    <property type="match status" value="1"/>
</dbReference>
<dbReference type="PROSITE" id="PS50056">
    <property type="entry name" value="TYR_PHOSPHATASE_2"/>
    <property type="match status" value="1"/>
</dbReference>
<reference evidence="7 8" key="1">
    <citation type="submission" date="2022-12" db="EMBL/GenBank/DDBJ databases">
        <title>Chromosome-level genome of Tegillarca granosa.</title>
        <authorList>
            <person name="Kim J."/>
        </authorList>
    </citation>
    <scope>NUCLEOTIDE SEQUENCE [LARGE SCALE GENOMIC DNA]</scope>
    <source>
        <strain evidence="7">Teg-2019</strain>
        <tissue evidence="7">Adductor muscle</tissue>
    </source>
</reference>
<dbReference type="Gene3D" id="3.90.190.10">
    <property type="entry name" value="Protein tyrosine phosphatase superfamily"/>
    <property type="match status" value="1"/>
</dbReference>
<dbReference type="SMART" id="SM00404">
    <property type="entry name" value="PTPc_motif"/>
    <property type="match status" value="1"/>
</dbReference>
<dbReference type="InterPro" id="IPR016130">
    <property type="entry name" value="Tyr_Pase_AS"/>
</dbReference>
<proteinExistence type="inferred from homology"/>